<keyword evidence="4" id="KW-1185">Reference proteome</keyword>
<protein>
    <submittedName>
        <fullName evidence="3">TadE-like protein</fullName>
    </submittedName>
</protein>
<gene>
    <name evidence="3" type="ORF">SAMN06295955_10656</name>
</gene>
<name>A0A239HQ22_9SPHN</name>
<dbReference type="InterPro" id="IPR012495">
    <property type="entry name" value="TadE-like_dom"/>
</dbReference>
<dbReference type="Pfam" id="PF07811">
    <property type="entry name" value="TadE"/>
    <property type="match status" value="1"/>
</dbReference>
<feature type="transmembrane region" description="Helical" evidence="1">
    <location>
        <begin position="21"/>
        <end position="41"/>
    </location>
</feature>
<accession>A0A239HQ22</accession>
<organism evidence="3 4">
    <name type="scientific">Sphingopyxis indica</name>
    <dbReference type="NCBI Taxonomy" id="436663"/>
    <lineage>
        <taxon>Bacteria</taxon>
        <taxon>Pseudomonadati</taxon>
        <taxon>Pseudomonadota</taxon>
        <taxon>Alphaproteobacteria</taxon>
        <taxon>Sphingomonadales</taxon>
        <taxon>Sphingomonadaceae</taxon>
        <taxon>Sphingopyxis</taxon>
    </lineage>
</organism>
<sequence>MIGRPFVRRGPRRLGRDESGIAVVEFALTAPLFLLLIMGIFDFSWQMYANQVLQGAVSKAARDATLETNASDQSALDASVRERVLNVFPDAQVSFTRLAYNSYDEVGDPESFNDTNKNGEYDAGECFEDVNGNGVWDSDRGQTGNGGADDVVLYTASMRITRVLPVWRMLGQSQVVTLKSTTVLRNQPYTTSTETSEVICD</sequence>
<feature type="domain" description="TadE-like" evidence="2">
    <location>
        <begin position="20"/>
        <end position="62"/>
    </location>
</feature>
<evidence type="ECO:0000313" key="3">
    <source>
        <dbReference type="EMBL" id="SNS83311.1"/>
    </source>
</evidence>
<evidence type="ECO:0000259" key="2">
    <source>
        <dbReference type="Pfam" id="PF07811"/>
    </source>
</evidence>
<dbReference type="Proteomes" id="UP000198339">
    <property type="component" value="Unassembled WGS sequence"/>
</dbReference>
<dbReference type="EMBL" id="FZPA01000006">
    <property type="protein sequence ID" value="SNS83311.1"/>
    <property type="molecule type" value="Genomic_DNA"/>
</dbReference>
<evidence type="ECO:0000256" key="1">
    <source>
        <dbReference type="SAM" id="Phobius"/>
    </source>
</evidence>
<dbReference type="OrthoDB" id="7306064at2"/>
<keyword evidence="1" id="KW-0812">Transmembrane</keyword>
<dbReference type="RefSeq" id="WP_089215787.1">
    <property type="nucleotide sequence ID" value="NZ_FZPA01000006.1"/>
</dbReference>
<keyword evidence="1" id="KW-1133">Transmembrane helix</keyword>
<proteinExistence type="predicted"/>
<keyword evidence="1" id="KW-0472">Membrane</keyword>
<dbReference type="AlphaFoldDB" id="A0A239HQ22"/>
<evidence type="ECO:0000313" key="4">
    <source>
        <dbReference type="Proteomes" id="UP000198339"/>
    </source>
</evidence>
<reference evidence="3 4" key="1">
    <citation type="submission" date="2017-06" db="EMBL/GenBank/DDBJ databases">
        <authorList>
            <person name="Kim H.J."/>
            <person name="Triplett B.A."/>
        </authorList>
    </citation>
    <scope>NUCLEOTIDE SEQUENCE [LARGE SCALE GENOMIC DNA]</scope>
    <source>
        <strain evidence="3 4">DS15</strain>
    </source>
</reference>